<comment type="similarity">
    <text evidence="3">Belongs to the acetyltransferase family. MAK3 subfamily.</text>
</comment>
<evidence type="ECO:0000256" key="4">
    <source>
        <dbReference type="SAM" id="MobiDB-lite"/>
    </source>
</evidence>
<keyword evidence="1" id="KW-0808">Transferase</keyword>
<evidence type="ECO:0000313" key="7">
    <source>
        <dbReference type="Proteomes" id="UP001163828"/>
    </source>
</evidence>
<feature type="compositionally biased region" description="Basic and acidic residues" evidence="4">
    <location>
        <begin position="245"/>
        <end position="254"/>
    </location>
</feature>
<dbReference type="CDD" id="cd04301">
    <property type="entry name" value="NAT_SF"/>
    <property type="match status" value="1"/>
</dbReference>
<dbReference type="InterPro" id="IPR000182">
    <property type="entry name" value="GNAT_dom"/>
</dbReference>
<keyword evidence="7" id="KW-1185">Reference proteome</keyword>
<dbReference type="Pfam" id="PF00583">
    <property type="entry name" value="Acetyltransf_1"/>
    <property type="match status" value="1"/>
</dbReference>
<feature type="domain" description="N-acetyltransferase" evidence="5">
    <location>
        <begin position="56"/>
        <end position="208"/>
    </location>
</feature>
<feature type="compositionally biased region" description="Acidic residues" evidence="4">
    <location>
        <begin position="284"/>
        <end position="321"/>
    </location>
</feature>
<evidence type="ECO:0000259" key="5">
    <source>
        <dbReference type="PROSITE" id="PS51186"/>
    </source>
</evidence>
<feature type="region of interest" description="Disordered" evidence="4">
    <location>
        <begin position="214"/>
        <end position="321"/>
    </location>
</feature>
<gene>
    <name evidence="6" type="ORF">F5050DRAFT_1578822</name>
</gene>
<dbReference type="SUPFAM" id="SSF55729">
    <property type="entry name" value="Acyl-CoA N-acyltransferases (Nat)"/>
    <property type="match status" value="1"/>
</dbReference>
<reference evidence="6" key="1">
    <citation type="submission" date="2022-08" db="EMBL/GenBank/DDBJ databases">
        <authorList>
            <consortium name="DOE Joint Genome Institute"/>
            <person name="Min B."/>
            <person name="Riley R."/>
            <person name="Sierra-Patev S."/>
            <person name="Naranjo-Ortiz M."/>
            <person name="Looney B."/>
            <person name="Konkel Z."/>
            <person name="Slot J.C."/>
            <person name="Sakamoto Y."/>
            <person name="Steenwyk J.L."/>
            <person name="Rokas A."/>
            <person name="Carro J."/>
            <person name="Camarero S."/>
            <person name="Ferreira P."/>
            <person name="Molpeceres G."/>
            <person name="Ruiz-Duenas F.J."/>
            <person name="Serrano A."/>
            <person name="Henrissat B."/>
            <person name="Drula E."/>
            <person name="Hughes K.W."/>
            <person name="Mata J.L."/>
            <person name="Ishikawa N.K."/>
            <person name="Vargas-Isla R."/>
            <person name="Ushijima S."/>
            <person name="Smith C.A."/>
            <person name="Ahrendt S."/>
            <person name="Andreopoulos W."/>
            <person name="He G."/>
            <person name="Labutti K."/>
            <person name="Lipzen A."/>
            <person name="Ng V."/>
            <person name="Sandor L."/>
            <person name="Barry K."/>
            <person name="Martinez A.T."/>
            <person name="Xiao Y."/>
            <person name="Gibbons J.G."/>
            <person name="Terashima K."/>
            <person name="Hibbett D.S."/>
            <person name="Grigoriev I.V."/>
        </authorList>
    </citation>
    <scope>NUCLEOTIDE SEQUENCE</scope>
    <source>
        <strain evidence="6">TFB10827</strain>
    </source>
</reference>
<accession>A0ABQ8Q366</accession>
<evidence type="ECO:0000256" key="2">
    <source>
        <dbReference type="ARBA" id="ARBA00023315"/>
    </source>
</evidence>
<organism evidence="6 7">
    <name type="scientific">Lentinula boryana</name>
    <dbReference type="NCBI Taxonomy" id="40481"/>
    <lineage>
        <taxon>Eukaryota</taxon>
        <taxon>Fungi</taxon>
        <taxon>Dikarya</taxon>
        <taxon>Basidiomycota</taxon>
        <taxon>Agaricomycotina</taxon>
        <taxon>Agaricomycetes</taxon>
        <taxon>Agaricomycetidae</taxon>
        <taxon>Agaricales</taxon>
        <taxon>Marasmiineae</taxon>
        <taxon>Omphalotaceae</taxon>
        <taxon>Lentinula</taxon>
    </lineage>
</organism>
<dbReference type="InterPro" id="IPR016181">
    <property type="entry name" value="Acyl_CoA_acyltransferase"/>
</dbReference>
<dbReference type="PROSITE" id="PS51186">
    <property type="entry name" value="GNAT"/>
    <property type="match status" value="1"/>
</dbReference>
<keyword evidence="2" id="KW-0012">Acyltransferase</keyword>
<dbReference type="PANTHER" id="PTHR45896:SF1">
    <property type="entry name" value="N-ALPHA-ACETYLTRANSFERASE 30"/>
    <property type="match status" value="1"/>
</dbReference>
<proteinExistence type="inferred from homology"/>
<dbReference type="EMBL" id="MU790818">
    <property type="protein sequence ID" value="KAJ3992835.1"/>
    <property type="molecule type" value="Genomic_DNA"/>
</dbReference>
<feature type="compositionally biased region" description="Acidic residues" evidence="4">
    <location>
        <begin position="214"/>
        <end position="242"/>
    </location>
</feature>
<name>A0ABQ8Q366_9AGAR</name>
<evidence type="ECO:0000256" key="1">
    <source>
        <dbReference type="ARBA" id="ARBA00022679"/>
    </source>
</evidence>
<evidence type="ECO:0000256" key="3">
    <source>
        <dbReference type="ARBA" id="ARBA00024025"/>
    </source>
</evidence>
<sequence>MSSSSLPSPSLPPPHPSPSHTSQPQPSPSQPQPSLSLPDPPLPPPPPSSESQPSPITYRLYTGEPDLPHIISLIESELSEPYVVYTFRYFLSQWPHLSFLAYTPESPTPIGVIVCKQSFHESSTNSQGYIAMLSVDKRYRKRGIGVTLVKSSMEAMKLDGVEEITLETEHDNHPALSLYESLGFIREKRLYRFYLNGKDAFRLVLGVPASESELELELGEGEGEGEEGYGDGEGEGEGEEGSSESGREQDEMKMKIKSGMMRRYSRKRPGALGPRRYRAIVVDGYDEDEEGEEGGGYQDDVDDEDDADTKEEEEGIEDGGC</sequence>
<feature type="region of interest" description="Disordered" evidence="4">
    <location>
        <begin position="1"/>
        <end position="56"/>
    </location>
</feature>
<comment type="caution">
    <text evidence="6">The sequence shown here is derived from an EMBL/GenBank/DDBJ whole genome shotgun (WGS) entry which is preliminary data.</text>
</comment>
<evidence type="ECO:0000313" key="6">
    <source>
        <dbReference type="EMBL" id="KAJ3992835.1"/>
    </source>
</evidence>
<dbReference type="InterPro" id="IPR044542">
    <property type="entry name" value="NAA30-like"/>
</dbReference>
<dbReference type="PANTHER" id="PTHR45896">
    <property type="entry name" value="N-ALPHA-ACETYLTRANSFERASE 30"/>
    <property type="match status" value="1"/>
</dbReference>
<dbReference type="Proteomes" id="UP001163828">
    <property type="component" value="Unassembled WGS sequence"/>
</dbReference>
<protein>
    <submittedName>
        <fullName evidence="6">Acyl-CoA N-acyltransferase</fullName>
    </submittedName>
</protein>
<dbReference type="Gene3D" id="3.40.630.30">
    <property type="match status" value="1"/>
</dbReference>
<feature type="compositionally biased region" description="Pro residues" evidence="4">
    <location>
        <begin position="38"/>
        <end position="48"/>
    </location>
</feature>